<comment type="similarity">
    <text evidence="1 4">Belongs to the ATPase alpha/beta chains family.</text>
</comment>
<dbReference type="CDD" id="cd01135">
    <property type="entry name" value="V_A-ATPase_B"/>
    <property type="match status" value="1"/>
</dbReference>
<keyword evidence="2 4" id="KW-0813">Transport</keyword>
<dbReference type="NCBIfam" id="NF003235">
    <property type="entry name" value="PRK04196.1"/>
    <property type="match status" value="1"/>
</dbReference>
<dbReference type="InterPro" id="IPR004100">
    <property type="entry name" value="ATPase_F1/V1/A1_a/bsu_N"/>
</dbReference>
<dbReference type="CDD" id="cd18112">
    <property type="entry name" value="ATP-synt_V_A-type_beta_C"/>
    <property type="match status" value="1"/>
</dbReference>
<keyword evidence="8" id="KW-0378">Hydrolase</keyword>
<name>A0A0L6TXN9_9FIRM</name>
<dbReference type="SUPFAM" id="SSF47917">
    <property type="entry name" value="C-terminal domain of alpha and beta subunits of F1 ATP synthase"/>
    <property type="match status" value="1"/>
</dbReference>
<dbReference type="HAMAP" id="MF_00310">
    <property type="entry name" value="ATP_synth_B_arch"/>
    <property type="match status" value="1"/>
</dbReference>
<reference evidence="9" key="1">
    <citation type="submission" date="2015-07" db="EMBL/GenBank/DDBJ databases">
        <title>Draft genome sequence of Acetobacterium bakii DSM 8293, a potential psychrophilic chemical producer through syngas fermentation.</title>
        <authorList>
            <person name="Song Y."/>
            <person name="Hwang S."/>
            <person name="Cho B.-K."/>
        </authorList>
    </citation>
    <scope>NUCLEOTIDE SEQUENCE [LARGE SCALE GENOMIC DNA]</scope>
    <source>
        <strain evidence="9">DSM 8239</strain>
    </source>
</reference>
<evidence type="ECO:0000256" key="2">
    <source>
        <dbReference type="ARBA" id="ARBA00022448"/>
    </source>
</evidence>
<dbReference type="InterPro" id="IPR027417">
    <property type="entry name" value="P-loop_NTPase"/>
</dbReference>
<dbReference type="CDD" id="cd18118">
    <property type="entry name" value="ATP-synt_V_A-type_beta_N"/>
    <property type="match status" value="1"/>
</dbReference>
<dbReference type="Proteomes" id="UP000036873">
    <property type="component" value="Unassembled WGS sequence"/>
</dbReference>
<dbReference type="OrthoDB" id="9802718at2"/>
<keyword evidence="9" id="KW-1185">Reference proteome</keyword>
<dbReference type="Gene3D" id="3.40.50.12240">
    <property type="match status" value="1"/>
</dbReference>
<dbReference type="STRING" id="52689.AKG39_14200"/>
<dbReference type="AlphaFoldDB" id="A0A0L6TXN9"/>
<dbReference type="PATRIC" id="fig|52689.4.peg.2215"/>
<keyword evidence="4" id="KW-0066">ATP synthesis</keyword>
<evidence type="ECO:0000259" key="7">
    <source>
        <dbReference type="Pfam" id="PF22919"/>
    </source>
</evidence>
<organism evidence="8 9">
    <name type="scientific">Acetobacterium bakii</name>
    <dbReference type="NCBI Taxonomy" id="52689"/>
    <lineage>
        <taxon>Bacteria</taxon>
        <taxon>Bacillati</taxon>
        <taxon>Bacillota</taxon>
        <taxon>Clostridia</taxon>
        <taxon>Eubacteriales</taxon>
        <taxon>Eubacteriaceae</taxon>
        <taxon>Acetobacterium</taxon>
    </lineage>
</organism>
<dbReference type="SUPFAM" id="SSF52540">
    <property type="entry name" value="P-loop containing nucleoside triphosphate hydrolases"/>
    <property type="match status" value="1"/>
</dbReference>
<dbReference type="GO" id="GO:0042777">
    <property type="term" value="P:proton motive force-driven plasma membrane ATP synthesis"/>
    <property type="evidence" value="ECO:0007669"/>
    <property type="project" value="UniProtKB-UniRule"/>
</dbReference>
<dbReference type="Pfam" id="PF02874">
    <property type="entry name" value="ATP-synt_ab_N"/>
    <property type="match status" value="1"/>
</dbReference>
<evidence type="ECO:0000256" key="3">
    <source>
        <dbReference type="ARBA" id="ARBA00023065"/>
    </source>
</evidence>
<dbReference type="InterPro" id="IPR022879">
    <property type="entry name" value="V-ATPase_su_B/beta"/>
</dbReference>
<evidence type="ECO:0000313" key="9">
    <source>
        <dbReference type="Proteomes" id="UP000036873"/>
    </source>
</evidence>
<dbReference type="EMBL" id="LGYO01000038">
    <property type="protein sequence ID" value="KNZ41044.1"/>
    <property type="molecule type" value="Genomic_DNA"/>
</dbReference>
<keyword evidence="4" id="KW-0375">Hydrogen ion transport</keyword>
<dbReference type="PANTHER" id="PTHR43389:SF4">
    <property type="entry name" value="V-TYPE PROTON ATPASE SUBUNIT B"/>
    <property type="match status" value="1"/>
</dbReference>
<keyword evidence="3 4" id="KW-0406">Ion transport</keyword>
<protein>
    <recommendedName>
        <fullName evidence="4">V-type ATP synthase beta chain</fullName>
    </recommendedName>
    <alternativeName>
        <fullName evidence="4">V-ATPase subunit B</fullName>
    </alternativeName>
</protein>
<evidence type="ECO:0000256" key="1">
    <source>
        <dbReference type="ARBA" id="ARBA00008936"/>
    </source>
</evidence>
<gene>
    <name evidence="4" type="primary">atpB</name>
    <name evidence="8" type="ORF">AKG39_14200</name>
</gene>
<dbReference type="GO" id="GO:0046961">
    <property type="term" value="F:proton-transporting ATPase activity, rotational mechanism"/>
    <property type="evidence" value="ECO:0007669"/>
    <property type="project" value="TreeGrafter"/>
</dbReference>
<comment type="function">
    <text evidence="4">Produces ATP from ADP in the presence of a proton gradient across the membrane. The V-type beta chain is a regulatory subunit.</text>
</comment>
<accession>A0A0L6TXN9</accession>
<comment type="caution">
    <text evidence="8">The sequence shown here is derived from an EMBL/GenBank/DDBJ whole genome shotgun (WGS) entry which is preliminary data.</text>
</comment>
<evidence type="ECO:0000313" key="8">
    <source>
        <dbReference type="EMBL" id="KNZ41044.1"/>
    </source>
</evidence>
<dbReference type="GO" id="GO:0046933">
    <property type="term" value="F:proton-transporting ATP synthase activity, rotational mechanism"/>
    <property type="evidence" value="ECO:0007669"/>
    <property type="project" value="UniProtKB-UniRule"/>
</dbReference>
<dbReference type="GO" id="GO:0016787">
    <property type="term" value="F:hydrolase activity"/>
    <property type="evidence" value="ECO:0007669"/>
    <property type="project" value="UniProtKB-KW"/>
</dbReference>
<dbReference type="Pfam" id="PF00006">
    <property type="entry name" value="ATP-synt_ab"/>
    <property type="match status" value="1"/>
</dbReference>
<dbReference type="InterPro" id="IPR055190">
    <property type="entry name" value="ATP-synt_VA_C"/>
</dbReference>
<dbReference type="InterPro" id="IPR000194">
    <property type="entry name" value="ATPase_F1/V1/A1_a/bsu_nucl-bd"/>
</dbReference>
<dbReference type="PANTHER" id="PTHR43389">
    <property type="entry name" value="V-TYPE PROTON ATPASE SUBUNIT B"/>
    <property type="match status" value="1"/>
</dbReference>
<dbReference type="Pfam" id="PF22919">
    <property type="entry name" value="ATP-synt_VA_C"/>
    <property type="match status" value="1"/>
</dbReference>
<dbReference type="GO" id="GO:0005524">
    <property type="term" value="F:ATP binding"/>
    <property type="evidence" value="ECO:0007669"/>
    <property type="project" value="UniProtKB-UniRule"/>
</dbReference>
<evidence type="ECO:0000256" key="4">
    <source>
        <dbReference type="HAMAP-Rule" id="MF_00310"/>
    </source>
</evidence>
<evidence type="ECO:0000259" key="6">
    <source>
        <dbReference type="Pfam" id="PF02874"/>
    </source>
</evidence>
<feature type="domain" description="ATPase F1/V1/A1 complex alpha/beta subunit nucleotide-binding" evidence="5">
    <location>
        <begin position="132"/>
        <end position="351"/>
    </location>
</feature>
<feature type="domain" description="ATP synthase A/B type C-terminal" evidence="7">
    <location>
        <begin position="356"/>
        <end position="455"/>
    </location>
</feature>
<proteinExistence type="inferred from homology"/>
<feature type="domain" description="ATPase F1/V1/A1 complex alpha/beta subunit N-terminal" evidence="6">
    <location>
        <begin position="10"/>
        <end position="75"/>
    </location>
</feature>
<sequence>MKRDYLKIDKVVGPLIQVSDVDDVFYGEVVDIVENSTGNVKKGKVIKIDGKNVVIQVFQNTAGLAAGNSTIKFTGEAFNLPMSLDLQGRIFNGIGEPIDSGSDIFSMVEANINGRPINPMAREYPRNFIQTGISSIDTLATLIRGQKLPIFSGNGLPHNELAAQIVRQAQLGDDVDEAFGVVFAAIGVKHDDEKFFRKSFDEANVMDRVVMFVNYADDPIAERITTPRCALTAAEYLAFEKNMHILVVMTDITSYCEALREISSAREEVPSRKGYPGYMYSDLASLYERAGMLHDRKGSITFLPILTMPNDDITHPIADLTGYITEGQIVLGRDLFQRSIYPPVAVLPSLSRLMKDGIGEGFTREDHAEVANQLFASYSRVQEVRDLSQIIGEEDLSQTDKKFMTFGRAFEAEFLNQGFDESRNIIESLDLGWKLLALLPLAELDRLTPEMIEKYLPQDE</sequence>
<dbReference type="RefSeq" id="WP_050741064.1">
    <property type="nucleotide sequence ID" value="NZ_LGYO01000038.1"/>
</dbReference>
<evidence type="ECO:0000259" key="5">
    <source>
        <dbReference type="Pfam" id="PF00006"/>
    </source>
</evidence>